<dbReference type="Pfam" id="PF04542">
    <property type="entry name" value="Sigma70_r2"/>
    <property type="match status" value="1"/>
</dbReference>
<dbReference type="Gene3D" id="1.10.1740.10">
    <property type="match status" value="1"/>
</dbReference>
<sequence length="178" mass="20061">MPMRDRPTETDFDDFVRARWSATARLAYALTLDHQRAEDLAQESFTKLWFHWGKAGTGSPEAYLRRIVTTTFLSARRRRWFGEHPTETPPDTAIAAVTGQVDERLALRRAMAQLSPRQRAAVYLRYAEDLSERTVADLLGCSVGSVKQHTRRGLDALRADLDFTTPDELAVLAGRGIA</sequence>
<keyword evidence="3" id="KW-0731">Sigma factor</keyword>
<evidence type="ECO:0000313" key="9">
    <source>
        <dbReference type="Proteomes" id="UP001500280"/>
    </source>
</evidence>
<dbReference type="InterPro" id="IPR014325">
    <property type="entry name" value="RNA_pol_sigma-E_actinobac"/>
</dbReference>
<evidence type="ECO:0000256" key="3">
    <source>
        <dbReference type="ARBA" id="ARBA00023082"/>
    </source>
</evidence>
<evidence type="ECO:0000256" key="5">
    <source>
        <dbReference type="ARBA" id="ARBA00023163"/>
    </source>
</evidence>
<dbReference type="NCBIfam" id="TIGR02937">
    <property type="entry name" value="sigma70-ECF"/>
    <property type="match status" value="1"/>
</dbReference>
<comment type="similarity">
    <text evidence="1">Belongs to the sigma-70 factor family. ECF subfamily.</text>
</comment>
<comment type="caution">
    <text evidence="8">The sequence shown here is derived from an EMBL/GenBank/DDBJ whole genome shotgun (WGS) entry which is preliminary data.</text>
</comment>
<dbReference type="Pfam" id="PF08281">
    <property type="entry name" value="Sigma70_r4_2"/>
    <property type="match status" value="1"/>
</dbReference>
<dbReference type="SUPFAM" id="SSF88946">
    <property type="entry name" value="Sigma2 domain of RNA polymerase sigma factors"/>
    <property type="match status" value="1"/>
</dbReference>
<dbReference type="InterPro" id="IPR007627">
    <property type="entry name" value="RNA_pol_sigma70_r2"/>
</dbReference>
<evidence type="ECO:0000313" key="8">
    <source>
        <dbReference type="EMBL" id="GAA1701757.1"/>
    </source>
</evidence>
<dbReference type="PANTHER" id="PTHR43133:SF50">
    <property type="entry name" value="ECF RNA POLYMERASE SIGMA FACTOR SIGM"/>
    <property type="match status" value="1"/>
</dbReference>
<dbReference type="EMBL" id="BAAANF010000018">
    <property type="protein sequence ID" value="GAA1701757.1"/>
    <property type="molecule type" value="Genomic_DNA"/>
</dbReference>
<evidence type="ECO:0000256" key="1">
    <source>
        <dbReference type="ARBA" id="ARBA00010641"/>
    </source>
</evidence>
<organism evidence="8 9">
    <name type="scientific">Kribbella yunnanensis</name>
    <dbReference type="NCBI Taxonomy" id="190194"/>
    <lineage>
        <taxon>Bacteria</taxon>
        <taxon>Bacillati</taxon>
        <taxon>Actinomycetota</taxon>
        <taxon>Actinomycetes</taxon>
        <taxon>Propionibacteriales</taxon>
        <taxon>Kribbellaceae</taxon>
        <taxon>Kribbella</taxon>
    </lineage>
</organism>
<dbReference type="Proteomes" id="UP001500280">
    <property type="component" value="Unassembled WGS sequence"/>
</dbReference>
<dbReference type="InterPro" id="IPR039425">
    <property type="entry name" value="RNA_pol_sigma-70-like"/>
</dbReference>
<evidence type="ECO:0000259" key="6">
    <source>
        <dbReference type="Pfam" id="PF04542"/>
    </source>
</evidence>
<dbReference type="InterPro" id="IPR036388">
    <property type="entry name" value="WH-like_DNA-bd_sf"/>
</dbReference>
<evidence type="ECO:0000256" key="2">
    <source>
        <dbReference type="ARBA" id="ARBA00023015"/>
    </source>
</evidence>
<keyword evidence="5" id="KW-0804">Transcription</keyword>
<dbReference type="InterPro" id="IPR013249">
    <property type="entry name" value="RNA_pol_sigma70_r4_t2"/>
</dbReference>
<feature type="domain" description="RNA polymerase sigma factor 70 region 4 type 2" evidence="7">
    <location>
        <begin position="105"/>
        <end position="157"/>
    </location>
</feature>
<evidence type="ECO:0000256" key="4">
    <source>
        <dbReference type="ARBA" id="ARBA00023125"/>
    </source>
</evidence>
<dbReference type="Gene3D" id="1.10.10.10">
    <property type="entry name" value="Winged helix-like DNA-binding domain superfamily/Winged helix DNA-binding domain"/>
    <property type="match status" value="1"/>
</dbReference>
<dbReference type="CDD" id="cd06171">
    <property type="entry name" value="Sigma70_r4"/>
    <property type="match status" value="1"/>
</dbReference>
<keyword evidence="2" id="KW-0805">Transcription regulation</keyword>
<keyword evidence="4" id="KW-0238">DNA-binding</keyword>
<dbReference type="SUPFAM" id="SSF88659">
    <property type="entry name" value="Sigma3 and sigma4 domains of RNA polymerase sigma factors"/>
    <property type="match status" value="1"/>
</dbReference>
<dbReference type="InterPro" id="IPR013325">
    <property type="entry name" value="RNA_pol_sigma_r2"/>
</dbReference>
<proteinExistence type="inferred from homology"/>
<keyword evidence="9" id="KW-1185">Reference proteome</keyword>
<dbReference type="InterPro" id="IPR014284">
    <property type="entry name" value="RNA_pol_sigma-70_dom"/>
</dbReference>
<name>A0ABN2IBC8_9ACTN</name>
<dbReference type="PANTHER" id="PTHR43133">
    <property type="entry name" value="RNA POLYMERASE ECF-TYPE SIGMA FACTO"/>
    <property type="match status" value="1"/>
</dbReference>
<dbReference type="NCBIfam" id="TIGR02983">
    <property type="entry name" value="SigE-fam_strep"/>
    <property type="match status" value="1"/>
</dbReference>
<gene>
    <name evidence="8" type="ORF">GCM10009745_56140</name>
</gene>
<accession>A0ABN2IBC8</accession>
<dbReference type="InterPro" id="IPR013324">
    <property type="entry name" value="RNA_pol_sigma_r3/r4-like"/>
</dbReference>
<feature type="domain" description="RNA polymerase sigma-70 region 2" evidence="6">
    <location>
        <begin position="24"/>
        <end position="80"/>
    </location>
</feature>
<protein>
    <submittedName>
        <fullName evidence="8">SigE family RNA polymerase sigma factor</fullName>
    </submittedName>
</protein>
<reference evidence="8 9" key="1">
    <citation type="journal article" date="2019" name="Int. J. Syst. Evol. Microbiol.">
        <title>The Global Catalogue of Microorganisms (GCM) 10K type strain sequencing project: providing services to taxonomists for standard genome sequencing and annotation.</title>
        <authorList>
            <consortium name="The Broad Institute Genomics Platform"/>
            <consortium name="The Broad Institute Genome Sequencing Center for Infectious Disease"/>
            <person name="Wu L."/>
            <person name="Ma J."/>
        </authorList>
    </citation>
    <scope>NUCLEOTIDE SEQUENCE [LARGE SCALE GENOMIC DNA]</scope>
    <source>
        <strain evidence="8 9">JCM 14307</strain>
    </source>
</reference>
<evidence type="ECO:0000259" key="7">
    <source>
        <dbReference type="Pfam" id="PF08281"/>
    </source>
</evidence>